<organism evidence="2 3">
    <name type="scientific">Cytospora paraplurivora</name>
    <dbReference type="NCBI Taxonomy" id="2898453"/>
    <lineage>
        <taxon>Eukaryota</taxon>
        <taxon>Fungi</taxon>
        <taxon>Dikarya</taxon>
        <taxon>Ascomycota</taxon>
        <taxon>Pezizomycotina</taxon>
        <taxon>Sordariomycetes</taxon>
        <taxon>Sordariomycetidae</taxon>
        <taxon>Diaporthales</taxon>
        <taxon>Cytosporaceae</taxon>
        <taxon>Cytospora</taxon>
    </lineage>
</organism>
<name>A0AAN9UCV5_9PEZI</name>
<feature type="compositionally biased region" description="Polar residues" evidence="1">
    <location>
        <begin position="30"/>
        <end position="44"/>
    </location>
</feature>
<reference evidence="2 3" key="1">
    <citation type="journal article" date="2023" name="PLoS ONE">
        <title>Cytospora paraplurivora sp. nov. isolated from orchards with fruit tree decline syndrome in Ontario, Canada.</title>
        <authorList>
            <person name="Ilyukhin E."/>
            <person name="Nguyen H.D.T."/>
            <person name="Castle A.J."/>
            <person name="Ellouze W."/>
        </authorList>
    </citation>
    <scope>NUCLEOTIDE SEQUENCE [LARGE SCALE GENOMIC DNA]</scope>
    <source>
        <strain evidence="2 3">FDS-564</strain>
    </source>
</reference>
<proteinExistence type="predicted"/>
<protein>
    <submittedName>
        <fullName evidence="2">Uncharacterized protein</fullName>
    </submittedName>
</protein>
<accession>A0AAN9UCV5</accession>
<dbReference type="Proteomes" id="UP001320245">
    <property type="component" value="Unassembled WGS sequence"/>
</dbReference>
<comment type="caution">
    <text evidence="2">The sequence shown here is derived from an EMBL/GenBank/DDBJ whole genome shotgun (WGS) entry which is preliminary data.</text>
</comment>
<evidence type="ECO:0000256" key="1">
    <source>
        <dbReference type="SAM" id="MobiDB-lite"/>
    </source>
</evidence>
<feature type="compositionally biased region" description="Basic and acidic residues" evidence="1">
    <location>
        <begin position="1"/>
        <end position="10"/>
    </location>
</feature>
<dbReference type="EMBL" id="JAJSPL020000010">
    <property type="protein sequence ID" value="KAK7744586.1"/>
    <property type="molecule type" value="Genomic_DNA"/>
</dbReference>
<evidence type="ECO:0000313" key="3">
    <source>
        <dbReference type="Proteomes" id="UP001320245"/>
    </source>
</evidence>
<keyword evidence="3" id="KW-1185">Reference proteome</keyword>
<gene>
    <name evidence="2" type="ORF">SLS53_003472</name>
</gene>
<feature type="compositionally biased region" description="Pro residues" evidence="1">
    <location>
        <begin position="14"/>
        <end position="24"/>
    </location>
</feature>
<feature type="region of interest" description="Disordered" evidence="1">
    <location>
        <begin position="1"/>
        <end position="53"/>
    </location>
</feature>
<dbReference type="AlphaFoldDB" id="A0AAN9UCV5"/>
<evidence type="ECO:0000313" key="2">
    <source>
        <dbReference type="EMBL" id="KAK7744586.1"/>
    </source>
</evidence>
<sequence length="229" mass="25149">MANDQEDIRRLLPPKRPPGQPPNPCRQKKISTFSPDNIFQQQGGNDAAPAPAPAPAAAEACWSKQDLAYLAAQNRAAREDAHKRRPANIAQRWSRPITGYLQPDRRRAYFATPLYVVDRGQMGEGAGAGAAGQSGKTYGDFDVQMEAVDGDGDTVIDDAQGGDVCRFRRLLCDLGEEWTVEGDEAEVEFMEEEVDLLVRAMRESHVSDAGVRALFERKAGHGLDRVGRQ</sequence>